<comment type="function">
    <text evidence="22">Glycosyltransferase that generates the core 1 O-glycan Gal-beta1-3GalNAc-alpha1-Ser/Thr (T antigen), which is a precursor for many extended O-glycans in glycoproteins.</text>
</comment>
<keyword evidence="17" id="KW-0464">Manganese</keyword>
<proteinExistence type="inferred from homology"/>
<comment type="pathway">
    <text evidence="3">Protein modification; protein glycosylation.</text>
</comment>
<evidence type="ECO:0000256" key="8">
    <source>
        <dbReference type="ARBA" id="ARBA00022679"/>
    </source>
</evidence>
<comment type="similarity">
    <text evidence="4">Belongs to the glycosyltransferase 31 family. Beta3-Gal-T subfamily.</text>
</comment>
<evidence type="ECO:0000256" key="21">
    <source>
        <dbReference type="ARBA" id="ARBA00043065"/>
    </source>
</evidence>
<evidence type="ECO:0000256" key="18">
    <source>
        <dbReference type="ARBA" id="ARBA00040898"/>
    </source>
</evidence>
<comment type="subunit">
    <text evidence="5">Homodimer; disulfide-linked.</text>
</comment>
<evidence type="ECO:0000256" key="1">
    <source>
        <dbReference type="ARBA" id="ARBA00001936"/>
    </source>
</evidence>
<evidence type="ECO:0000256" key="5">
    <source>
        <dbReference type="ARBA" id="ARBA00011748"/>
    </source>
</evidence>
<dbReference type="GO" id="GO:0000166">
    <property type="term" value="F:nucleotide binding"/>
    <property type="evidence" value="ECO:0007669"/>
    <property type="project" value="UniProtKB-KW"/>
</dbReference>
<evidence type="ECO:0000256" key="22">
    <source>
        <dbReference type="ARBA" id="ARBA00059245"/>
    </source>
</evidence>
<dbReference type="FunFam" id="3.90.550.50:FF:000017">
    <property type="entry name" value="Glycoprotein-N-acetylgalactosamine 3-beta-galactosyltransferase 1"/>
    <property type="match status" value="1"/>
</dbReference>
<dbReference type="Pfam" id="PF02434">
    <property type="entry name" value="Fringe"/>
    <property type="match status" value="1"/>
</dbReference>
<comment type="caution">
    <text evidence="24">The sequence shown here is derived from an EMBL/GenBank/DDBJ whole genome shotgun (WGS) entry which is preliminary data.</text>
</comment>
<keyword evidence="10" id="KW-0479">Metal-binding</keyword>
<dbReference type="InterPro" id="IPR003378">
    <property type="entry name" value="Fringe-like_glycosylTrfase"/>
</dbReference>
<evidence type="ECO:0000256" key="6">
    <source>
        <dbReference type="ARBA" id="ARBA00012557"/>
    </source>
</evidence>
<sequence length="564" mass="65049">MAMTSRLALGQLHPFLFGCCYLKDKIHDDSIYGKINGGHVPFPRAAQFHGKSKCFAFRLLLNDNLISGVDQETESSVQQGTETFEEDVTVRIKEEEEVKRNNKNGLYDKVRVLCWVMTSPENHETKALAVKETWGKRCNILLFMSTEADTKLPAVQLDVEEGRNRLWGKTREAFRYAWDRYQDEVDWFFKADDDTYVVVENLRYFLSAFKTSEPFWFGHKYKTNGTTGFFSGGAGYALSKEATKRFVENSYFNPLLCRRDPEGAEDVELGKCMQNLNVSAMDTRDSKGRGRFFPFQPDRFYFSRKITDYWYWKSIYYPPMMGPDCCSDSTISFHYIDPKMMRLLDFFFYRIRPFGIVDQRPATPEPPPDLNLTASPWFAPNDTLVIAGIPMARPIHTEGITSFADDAQQTIKQSSDYSRYQIYAGMADQRPSMSELEEPIRPLPTTKRSNVETSFINKAIVDHVTVKTSAKAIDPDEDNAVVEVKYKGDLLSRRRNFSRVFTTRKRKPTEATKVTFAPVESISSSVNLKKQESFADIPIKKAVRENFIDFQELYLKEKKKLVDF</sequence>
<keyword evidence="8" id="KW-0808">Transferase</keyword>
<dbReference type="EC" id="2.4.1.122" evidence="6"/>
<comment type="cofactor">
    <cofactor evidence="1">
        <name>Mn(2+)</name>
        <dbReference type="ChEBI" id="CHEBI:29035"/>
    </cofactor>
</comment>
<evidence type="ECO:0000256" key="10">
    <source>
        <dbReference type="ARBA" id="ARBA00022723"/>
    </source>
</evidence>
<dbReference type="GO" id="GO:0016020">
    <property type="term" value="C:membrane"/>
    <property type="evidence" value="ECO:0007669"/>
    <property type="project" value="UniProtKB-SubCell"/>
</dbReference>
<keyword evidence="16" id="KW-0325">Glycoprotein</keyword>
<keyword evidence="12" id="KW-0735">Signal-anchor</keyword>
<dbReference type="PROSITE" id="PS51257">
    <property type="entry name" value="PROKAR_LIPOPROTEIN"/>
    <property type="match status" value="1"/>
</dbReference>
<evidence type="ECO:0000313" key="25">
    <source>
        <dbReference type="Proteomes" id="UP000820818"/>
    </source>
</evidence>
<evidence type="ECO:0000256" key="19">
    <source>
        <dbReference type="ARBA" id="ARBA00041226"/>
    </source>
</evidence>
<dbReference type="Gene3D" id="3.90.550.50">
    <property type="match status" value="1"/>
</dbReference>
<gene>
    <name evidence="24" type="ORF">GHT06_020970</name>
</gene>
<keyword evidence="25" id="KW-1185">Reference proteome</keyword>
<keyword evidence="9" id="KW-0812">Transmembrane</keyword>
<evidence type="ECO:0000259" key="23">
    <source>
        <dbReference type="Pfam" id="PF02434"/>
    </source>
</evidence>
<dbReference type="GO" id="GO:0030145">
    <property type="term" value="F:manganese ion binding"/>
    <property type="evidence" value="ECO:0007669"/>
    <property type="project" value="UniProtKB-ARBA"/>
</dbReference>
<evidence type="ECO:0000256" key="9">
    <source>
        <dbReference type="ARBA" id="ARBA00022692"/>
    </source>
</evidence>
<dbReference type="PANTHER" id="PTHR23033:SF14">
    <property type="entry name" value="GLYCOPROTEIN-N-ACETYLGALACTOSAMINE 3-BETA-GALACTOSYLTRANSFERASE 1-RELATED"/>
    <property type="match status" value="1"/>
</dbReference>
<evidence type="ECO:0000256" key="16">
    <source>
        <dbReference type="ARBA" id="ARBA00023180"/>
    </source>
</evidence>
<dbReference type="InterPro" id="IPR026050">
    <property type="entry name" value="C1GALT1/C1GALT1_chp1"/>
</dbReference>
<evidence type="ECO:0000256" key="12">
    <source>
        <dbReference type="ARBA" id="ARBA00022968"/>
    </source>
</evidence>
<dbReference type="PANTHER" id="PTHR23033">
    <property type="entry name" value="BETA1,3-GALACTOSYLTRANSFERASE"/>
    <property type="match status" value="1"/>
</dbReference>
<dbReference type="Proteomes" id="UP000820818">
    <property type="component" value="Linkage Group LG9"/>
</dbReference>
<evidence type="ECO:0000256" key="11">
    <source>
        <dbReference type="ARBA" id="ARBA00022741"/>
    </source>
</evidence>
<keyword evidence="7" id="KW-0328">Glycosyltransferase</keyword>
<keyword evidence="15" id="KW-1015">Disulfide bond</keyword>
<evidence type="ECO:0000256" key="15">
    <source>
        <dbReference type="ARBA" id="ARBA00023157"/>
    </source>
</evidence>
<evidence type="ECO:0000256" key="20">
    <source>
        <dbReference type="ARBA" id="ARBA00042009"/>
    </source>
</evidence>
<name>A0AAD5PQE6_9CRUS</name>
<protein>
    <recommendedName>
        <fullName evidence="18">Glycoprotein-N-acetylgalactosamine 3-beta-galactosyltransferase 1</fullName>
        <ecNumber evidence="6">2.4.1.122</ecNumber>
    </recommendedName>
    <alternativeName>
        <fullName evidence="20">Core 1 O-glycan T-synthase</fullName>
    </alternativeName>
    <alternativeName>
        <fullName evidence="21">Core 1 UDP-galactose:N-acetylgalactosamine-alpha-R beta 1,3-galactosyltransferase 1</fullName>
    </alternativeName>
    <alternativeName>
        <fullName evidence="19">Core 1 beta1,3-galactosyltransferase 1</fullName>
    </alternativeName>
</protein>
<comment type="subcellular location">
    <subcellularLocation>
        <location evidence="2">Membrane</location>
        <topology evidence="2">Single-pass type II membrane protein</topology>
    </subcellularLocation>
</comment>
<organism evidence="24 25">
    <name type="scientific">Daphnia sinensis</name>
    <dbReference type="NCBI Taxonomy" id="1820382"/>
    <lineage>
        <taxon>Eukaryota</taxon>
        <taxon>Metazoa</taxon>
        <taxon>Ecdysozoa</taxon>
        <taxon>Arthropoda</taxon>
        <taxon>Crustacea</taxon>
        <taxon>Branchiopoda</taxon>
        <taxon>Diplostraca</taxon>
        <taxon>Cladocera</taxon>
        <taxon>Anomopoda</taxon>
        <taxon>Daphniidae</taxon>
        <taxon>Daphnia</taxon>
        <taxon>Daphnia similis group</taxon>
    </lineage>
</organism>
<evidence type="ECO:0000256" key="4">
    <source>
        <dbReference type="ARBA" id="ARBA00006462"/>
    </source>
</evidence>
<feature type="domain" description="Fringe-like glycosyltransferase" evidence="23">
    <location>
        <begin position="113"/>
        <end position="281"/>
    </location>
</feature>
<reference evidence="24 25" key="1">
    <citation type="submission" date="2022-05" db="EMBL/GenBank/DDBJ databases">
        <title>A multi-omics perspective on studying reproductive biology in Daphnia sinensis.</title>
        <authorList>
            <person name="Jia J."/>
        </authorList>
    </citation>
    <scope>NUCLEOTIDE SEQUENCE [LARGE SCALE GENOMIC DNA]</scope>
    <source>
        <strain evidence="24 25">WSL</strain>
    </source>
</reference>
<dbReference type="EMBL" id="WJBH02000009">
    <property type="protein sequence ID" value="KAI9553079.1"/>
    <property type="molecule type" value="Genomic_DNA"/>
</dbReference>
<evidence type="ECO:0000256" key="2">
    <source>
        <dbReference type="ARBA" id="ARBA00004606"/>
    </source>
</evidence>
<dbReference type="AlphaFoldDB" id="A0AAD5PQE6"/>
<evidence type="ECO:0000256" key="7">
    <source>
        <dbReference type="ARBA" id="ARBA00022676"/>
    </source>
</evidence>
<evidence type="ECO:0000256" key="17">
    <source>
        <dbReference type="ARBA" id="ARBA00023211"/>
    </source>
</evidence>
<evidence type="ECO:0000256" key="14">
    <source>
        <dbReference type="ARBA" id="ARBA00023136"/>
    </source>
</evidence>
<evidence type="ECO:0000313" key="24">
    <source>
        <dbReference type="EMBL" id="KAI9553079.1"/>
    </source>
</evidence>
<evidence type="ECO:0000256" key="13">
    <source>
        <dbReference type="ARBA" id="ARBA00022989"/>
    </source>
</evidence>
<keyword evidence="13" id="KW-1133">Transmembrane helix</keyword>
<dbReference type="GO" id="GO:0016263">
    <property type="term" value="F:glycoprotein-N-acetylgalactosamine 3-beta-galactosyltransferase activity"/>
    <property type="evidence" value="ECO:0007669"/>
    <property type="project" value="UniProtKB-EC"/>
</dbReference>
<keyword evidence="11" id="KW-0547">Nucleotide-binding</keyword>
<keyword evidence="14" id="KW-0472">Membrane</keyword>
<evidence type="ECO:0000256" key="3">
    <source>
        <dbReference type="ARBA" id="ARBA00004922"/>
    </source>
</evidence>
<accession>A0AAD5PQE6</accession>